<evidence type="ECO:0000259" key="2">
    <source>
        <dbReference type="PROSITE" id="PS50837"/>
    </source>
</evidence>
<reference evidence="3" key="2">
    <citation type="submission" date="2023-06" db="EMBL/GenBank/DDBJ databases">
        <authorList>
            <consortium name="Lawrence Berkeley National Laboratory"/>
            <person name="Haridas S."/>
            <person name="Hensen N."/>
            <person name="Bonometti L."/>
            <person name="Westerberg I."/>
            <person name="Brannstrom I.O."/>
            <person name="Guillou S."/>
            <person name="Cros-Aarteil S."/>
            <person name="Calhoun S."/>
            <person name="Kuo A."/>
            <person name="Mondo S."/>
            <person name="Pangilinan J."/>
            <person name="Riley R."/>
            <person name="Labutti K."/>
            <person name="Andreopoulos B."/>
            <person name="Lipzen A."/>
            <person name="Chen C."/>
            <person name="Yanf M."/>
            <person name="Daum C."/>
            <person name="Ng V."/>
            <person name="Clum A."/>
            <person name="Steindorff A."/>
            <person name="Ohm R."/>
            <person name="Martin F."/>
            <person name="Silar P."/>
            <person name="Natvig D."/>
            <person name="Lalanne C."/>
            <person name="Gautier V."/>
            <person name="Ament-Velasquez S.L."/>
            <person name="Kruys A."/>
            <person name="Hutchinson M.I."/>
            <person name="Powell A.J."/>
            <person name="Barry K."/>
            <person name="Miller A.N."/>
            <person name="Grigoriev I.V."/>
            <person name="Debuchy R."/>
            <person name="Gladieux P."/>
            <person name="Thoren M.H."/>
            <person name="Johannesson H."/>
        </authorList>
    </citation>
    <scope>NUCLEOTIDE SEQUENCE</scope>
    <source>
        <strain evidence="3">CBS 958.72</strain>
    </source>
</reference>
<dbReference type="Gene3D" id="3.40.50.300">
    <property type="entry name" value="P-loop containing nucleotide triphosphate hydrolases"/>
    <property type="match status" value="1"/>
</dbReference>
<accession>A0AAE0K556</accession>
<dbReference type="InterPro" id="IPR029058">
    <property type="entry name" value="AB_hydrolase_fold"/>
</dbReference>
<gene>
    <name evidence="3" type="ORF">B0T24DRAFT_596325</name>
</gene>
<organism evidence="3 4">
    <name type="scientific">Lasiosphaeria ovina</name>
    <dbReference type="NCBI Taxonomy" id="92902"/>
    <lineage>
        <taxon>Eukaryota</taxon>
        <taxon>Fungi</taxon>
        <taxon>Dikarya</taxon>
        <taxon>Ascomycota</taxon>
        <taxon>Pezizomycotina</taxon>
        <taxon>Sordariomycetes</taxon>
        <taxon>Sordariomycetidae</taxon>
        <taxon>Sordariales</taxon>
        <taxon>Lasiosphaeriaceae</taxon>
        <taxon>Lasiosphaeria</taxon>
    </lineage>
</organism>
<dbReference type="InterPro" id="IPR056884">
    <property type="entry name" value="NPHP3-like_N"/>
</dbReference>
<dbReference type="SUPFAM" id="SSF52540">
    <property type="entry name" value="P-loop containing nucleoside triphosphate hydrolases"/>
    <property type="match status" value="1"/>
</dbReference>
<dbReference type="PANTHER" id="PTHR10039:SF5">
    <property type="entry name" value="NACHT DOMAIN-CONTAINING PROTEIN"/>
    <property type="match status" value="1"/>
</dbReference>
<dbReference type="InterPro" id="IPR007111">
    <property type="entry name" value="NACHT_NTPase"/>
</dbReference>
<dbReference type="InterPro" id="IPR027417">
    <property type="entry name" value="P-loop_NTPase"/>
</dbReference>
<evidence type="ECO:0000313" key="4">
    <source>
        <dbReference type="Proteomes" id="UP001287356"/>
    </source>
</evidence>
<comment type="caution">
    <text evidence="3">The sequence shown here is derived from an EMBL/GenBank/DDBJ whole genome shotgun (WGS) entry which is preliminary data.</text>
</comment>
<proteinExistence type="predicted"/>
<sequence>MATRLQQVYPHPESTQSQTDLIEVDVIAIHGLNTTPSRTFSANEEQGNPHSRLVNWLSDDDMLPAVFKKRRARIFTYHWNANTFIDASTESFGGQAEALLSRIHEARTKDETTELPIVFIASCFGGLLLAKALVIKGIAFLGTPFRGSEGAEAAEIRVMVAALFGATSSDLLLRVLDNKPGDRDELTDAFATLATNRKIPIAMFYETEKSDIANALTGLPRLLAGLAAKTFRKETNIVLVPKYSACLDGADWAKLSLQVKHAHLNKFRGPEDPNFIAVSTRVGNFIDSLSSNELAMSIPRARLRATFEGLKFPGMNDRFNDIYEVPFGAFGGPFENDLTRIDEVAVPDSIKQLNGKAARSFPSWVRSNEESNNMFWICGKPGAGKSTYMKFLVSQSELGPPNILIRHFFLLQGQPMQRCRKGMLCTLLTQLLDGFLDSEEEHYATARGSIVSTLPKDNRVSDWTEGELEEVLCKALQAFGGKRRQIYVCIDGLDEIDKGPTGRLLLPMLALLSRLRAIPGIRVVVSSRPEDALREYFKSQSVPPLLLQNITATEMYRFAHGRLKIGPIHEAQVEFLAERIVIKAQGVFLWVALVVKTLLADLEASESLEMLHQSLDKFPEDMAQLYRSIWTRRNQETEEDRAEAALYFQLLIEGDRILKSTPALYFPYWRWQSRGTADEDPKAYYRGMTLFHIAMASDDVLARSLLMSGERVSTGAVLAQCQAVHQTISARCAGIVEVYGAQRPAGIDPEAPVKFIHRTASDFLTQTEEGEEILRHSKSWNNYTTLVGWAMDQGFQDEALRVSYYTAIPAALSAFGPMKMSTLALFLDGVSRLTHSMRYVAKDGCLITICDWLSDFYRYPGTKKQAGEDMHAFFFFNEDSIPPQKKAGAYLFREFYPSRQNYCNARFLVLASIPTSEVAYNITFSERFSAYSLFKEPLRRFSKHSQLRGELFPSTTKILAVGYVLD</sequence>
<dbReference type="EMBL" id="JAULSN010000006">
    <property type="protein sequence ID" value="KAK3369601.1"/>
    <property type="molecule type" value="Genomic_DNA"/>
</dbReference>
<dbReference type="AlphaFoldDB" id="A0AAE0K556"/>
<name>A0AAE0K556_9PEZI</name>
<evidence type="ECO:0000256" key="1">
    <source>
        <dbReference type="ARBA" id="ARBA00022737"/>
    </source>
</evidence>
<keyword evidence="4" id="KW-1185">Reference proteome</keyword>
<dbReference type="Pfam" id="PF24883">
    <property type="entry name" value="NPHP3_N"/>
    <property type="match status" value="1"/>
</dbReference>
<dbReference type="SUPFAM" id="SSF53474">
    <property type="entry name" value="alpha/beta-Hydrolases"/>
    <property type="match status" value="1"/>
</dbReference>
<feature type="domain" description="NACHT" evidence="2">
    <location>
        <begin position="373"/>
        <end position="529"/>
    </location>
</feature>
<dbReference type="Gene3D" id="3.40.50.1820">
    <property type="entry name" value="alpha/beta hydrolase"/>
    <property type="match status" value="1"/>
</dbReference>
<evidence type="ECO:0000313" key="3">
    <source>
        <dbReference type="EMBL" id="KAK3369601.1"/>
    </source>
</evidence>
<protein>
    <recommendedName>
        <fullName evidence="2">NACHT domain-containing protein</fullName>
    </recommendedName>
</protein>
<keyword evidence="1" id="KW-0677">Repeat</keyword>
<reference evidence="3" key="1">
    <citation type="journal article" date="2023" name="Mol. Phylogenet. Evol.">
        <title>Genome-scale phylogeny and comparative genomics of the fungal order Sordariales.</title>
        <authorList>
            <person name="Hensen N."/>
            <person name="Bonometti L."/>
            <person name="Westerberg I."/>
            <person name="Brannstrom I.O."/>
            <person name="Guillou S."/>
            <person name="Cros-Aarteil S."/>
            <person name="Calhoun S."/>
            <person name="Haridas S."/>
            <person name="Kuo A."/>
            <person name="Mondo S."/>
            <person name="Pangilinan J."/>
            <person name="Riley R."/>
            <person name="LaButti K."/>
            <person name="Andreopoulos B."/>
            <person name="Lipzen A."/>
            <person name="Chen C."/>
            <person name="Yan M."/>
            <person name="Daum C."/>
            <person name="Ng V."/>
            <person name="Clum A."/>
            <person name="Steindorff A."/>
            <person name="Ohm R.A."/>
            <person name="Martin F."/>
            <person name="Silar P."/>
            <person name="Natvig D.O."/>
            <person name="Lalanne C."/>
            <person name="Gautier V."/>
            <person name="Ament-Velasquez S.L."/>
            <person name="Kruys A."/>
            <person name="Hutchinson M.I."/>
            <person name="Powell A.J."/>
            <person name="Barry K."/>
            <person name="Miller A.N."/>
            <person name="Grigoriev I.V."/>
            <person name="Debuchy R."/>
            <person name="Gladieux P."/>
            <person name="Hiltunen Thoren M."/>
            <person name="Johannesson H."/>
        </authorList>
    </citation>
    <scope>NUCLEOTIDE SEQUENCE</scope>
    <source>
        <strain evidence="3">CBS 958.72</strain>
    </source>
</reference>
<dbReference type="PANTHER" id="PTHR10039">
    <property type="entry name" value="AMELOGENIN"/>
    <property type="match status" value="1"/>
</dbReference>
<dbReference type="PROSITE" id="PS50837">
    <property type="entry name" value="NACHT"/>
    <property type="match status" value="1"/>
</dbReference>
<dbReference type="Proteomes" id="UP001287356">
    <property type="component" value="Unassembled WGS sequence"/>
</dbReference>